<dbReference type="Proteomes" id="UP000887578">
    <property type="component" value="Unplaced"/>
</dbReference>
<dbReference type="InterPro" id="IPR050879">
    <property type="entry name" value="Acyltransferase_3"/>
</dbReference>
<accession>A0A914QQ32</accession>
<name>A0A914QQ32_9BILA</name>
<evidence type="ECO:0000259" key="1">
    <source>
        <dbReference type="Pfam" id="PF19040"/>
    </source>
</evidence>
<feature type="domain" description="SGNH" evidence="1">
    <location>
        <begin position="55"/>
        <end position="292"/>
    </location>
</feature>
<evidence type="ECO:0000313" key="2">
    <source>
        <dbReference type="Proteomes" id="UP000887578"/>
    </source>
</evidence>
<dbReference type="PANTHER" id="PTHR23028">
    <property type="entry name" value="ACETYLTRANSFERASE"/>
    <property type="match status" value="1"/>
</dbReference>
<proteinExistence type="predicted"/>
<dbReference type="SUPFAM" id="SSF52266">
    <property type="entry name" value="SGNH hydrolase"/>
    <property type="match status" value="1"/>
</dbReference>
<dbReference type="Pfam" id="PF19040">
    <property type="entry name" value="SGNH"/>
    <property type="match status" value="1"/>
</dbReference>
<keyword evidence="2" id="KW-1185">Reference proteome</keyword>
<dbReference type="WBParaSite" id="PDA_v2.g3637.t1">
    <property type="protein sequence ID" value="PDA_v2.g3637.t1"/>
    <property type="gene ID" value="PDA_v2.g3637"/>
</dbReference>
<sequence>MFGPDEIAFLDTNVETYNPILANEKEAASCWKTYYPCENGTVLNEMFRPELLTKPACSYSLTPNSNKTIVILGNSFALNQSKGILKAIKEAKTKFNKAYLLVVYGCNVLTGNLVLAGHQHCTKVDKIHSNFLKELKPDVVIFSGRFDQIRGLRDPIPPEDEITKHKNYKQLQNILKYANFTKKFILIETNPVDTITRKYHSPLKISEDLLARREINQYIKYVKAYNETNYKAWEWVKTVTAKCKNCKIVPTRDLFCDEKICNFVDIKSKLGLYCDESHITPRTSLKLIPRIKDAIDN</sequence>
<protein>
    <submittedName>
        <fullName evidence="3">SGNH domain-containing protein</fullName>
    </submittedName>
</protein>
<organism evidence="2 3">
    <name type="scientific">Panagrolaimus davidi</name>
    <dbReference type="NCBI Taxonomy" id="227884"/>
    <lineage>
        <taxon>Eukaryota</taxon>
        <taxon>Metazoa</taxon>
        <taxon>Ecdysozoa</taxon>
        <taxon>Nematoda</taxon>
        <taxon>Chromadorea</taxon>
        <taxon>Rhabditida</taxon>
        <taxon>Tylenchina</taxon>
        <taxon>Panagrolaimomorpha</taxon>
        <taxon>Panagrolaimoidea</taxon>
        <taxon>Panagrolaimidae</taxon>
        <taxon>Panagrolaimus</taxon>
    </lineage>
</organism>
<dbReference type="InterPro" id="IPR043968">
    <property type="entry name" value="SGNH"/>
</dbReference>
<reference evidence="3" key="1">
    <citation type="submission" date="2022-11" db="UniProtKB">
        <authorList>
            <consortium name="WormBaseParasite"/>
        </authorList>
    </citation>
    <scope>IDENTIFICATION</scope>
</reference>
<evidence type="ECO:0000313" key="3">
    <source>
        <dbReference type="WBParaSite" id="PDA_v2.g3637.t1"/>
    </source>
</evidence>
<dbReference type="AlphaFoldDB" id="A0A914QQ32"/>